<keyword evidence="1" id="KW-0560">Oxidoreductase</keyword>
<dbReference type="InterPro" id="IPR050425">
    <property type="entry name" value="NAD(P)_dehydrat-like"/>
</dbReference>
<comment type="caution">
    <text evidence="4">The sequence shown here is derived from an EMBL/GenBank/DDBJ whole genome shotgun (WGS) entry which is preliminary data.</text>
</comment>
<dbReference type="AlphaFoldDB" id="A0A8H7Z912"/>
<dbReference type="GO" id="GO:0016616">
    <property type="term" value="F:oxidoreductase activity, acting on the CH-OH group of donors, NAD or NADP as acceptor"/>
    <property type="evidence" value="ECO:0007669"/>
    <property type="project" value="TreeGrafter"/>
</dbReference>
<evidence type="ECO:0000313" key="5">
    <source>
        <dbReference type="Proteomes" id="UP000669133"/>
    </source>
</evidence>
<reference evidence="4 5" key="1">
    <citation type="submission" date="2020-12" db="EMBL/GenBank/DDBJ databases">
        <title>Effect of drift, selection, and recombination on the evolution of hybrid genomes in Candida yeast pathogens.</title>
        <authorList>
            <person name="Mixao V."/>
            <person name="Ksiezopolska E."/>
            <person name="Saus E."/>
            <person name="Boekhout T."/>
            <person name="Gacser A."/>
            <person name="Gabaldon T."/>
        </authorList>
    </citation>
    <scope>NUCLEOTIDE SEQUENCE [LARGE SCALE GENOMIC DNA]</scope>
    <source>
        <strain evidence="4 5">BP57</strain>
    </source>
</reference>
<dbReference type="SUPFAM" id="SSF51735">
    <property type="entry name" value="NAD(P)-binding Rossmann-fold domains"/>
    <property type="match status" value="1"/>
</dbReference>
<dbReference type="OrthoDB" id="2735536at2759"/>
<dbReference type="FunFam" id="3.40.50.720:FF:000191">
    <property type="entry name" value="Methylglyoxal reductase (NADPH-dependent)"/>
    <property type="match status" value="1"/>
</dbReference>
<gene>
    <name evidence="4" type="ORF">I9W82_005127</name>
</gene>
<organism evidence="4 5">
    <name type="scientific">Candida metapsilosis</name>
    <dbReference type="NCBI Taxonomy" id="273372"/>
    <lineage>
        <taxon>Eukaryota</taxon>
        <taxon>Fungi</taxon>
        <taxon>Dikarya</taxon>
        <taxon>Ascomycota</taxon>
        <taxon>Saccharomycotina</taxon>
        <taxon>Pichiomycetes</taxon>
        <taxon>Debaryomycetaceae</taxon>
        <taxon>Candida/Lodderomyces clade</taxon>
        <taxon>Candida</taxon>
    </lineage>
</organism>
<evidence type="ECO:0000256" key="1">
    <source>
        <dbReference type="ARBA" id="ARBA00023002"/>
    </source>
</evidence>
<dbReference type="PANTHER" id="PTHR10366">
    <property type="entry name" value="NAD DEPENDENT EPIMERASE/DEHYDRATASE"/>
    <property type="match status" value="1"/>
</dbReference>
<name>A0A8H7Z912_9ASCO</name>
<dbReference type="PANTHER" id="PTHR10366:SF844">
    <property type="entry name" value="NADPH-DEPENDENT METHYLGLYOXAL REDUCTASE GRE2"/>
    <property type="match status" value="1"/>
</dbReference>
<evidence type="ECO:0000259" key="3">
    <source>
        <dbReference type="Pfam" id="PF01370"/>
    </source>
</evidence>
<evidence type="ECO:0000256" key="2">
    <source>
        <dbReference type="ARBA" id="ARBA00023445"/>
    </source>
</evidence>
<dbReference type="GeneID" id="93653756"/>
<protein>
    <submittedName>
        <fullName evidence="4">GRP1</fullName>
    </submittedName>
</protein>
<dbReference type="CDD" id="cd05227">
    <property type="entry name" value="AR_SDR_e"/>
    <property type="match status" value="1"/>
</dbReference>
<dbReference type="InterPro" id="IPR036291">
    <property type="entry name" value="NAD(P)-bd_dom_sf"/>
</dbReference>
<dbReference type="RefSeq" id="XP_067546608.1">
    <property type="nucleotide sequence ID" value="XM_067694271.1"/>
</dbReference>
<dbReference type="Gene3D" id="3.40.50.720">
    <property type="entry name" value="NAD(P)-binding Rossmann-like Domain"/>
    <property type="match status" value="1"/>
</dbReference>
<accession>A0A8H7Z912</accession>
<dbReference type="Proteomes" id="UP000669133">
    <property type="component" value="Unassembled WGS sequence"/>
</dbReference>
<comment type="similarity">
    <text evidence="2">Belongs to the NAD(P)-dependent epimerase/dehydratase family. Dihydroflavonol-4-reductase subfamily.</text>
</comment>
<evidence type="ECO:0000313" key="4">
    <source>
        <dbReference type="EMBL" id="KAG5417492.1"/>
    </source>
</evidence>
<dbReference type="EMBL" id="JAEOAQ010000007">
    <property type="protein sequence ID" value="KAG5417492.1"/>
    <property type="molecule type" value="Genomic_DNA"/>
</dbReference>
<proteinExistence type="inferred from homology"/>
<dbReference type="Pfam" id="PF01370">
    <property type="entry name" value="Epimerase"/>
    <property type="match status" value="1"/>
</dbReference>
<sequence length="334" mass="37384">MPKVFITGASGFIAQHVVKLLLESGYEVIGTVRSKEKADKLASLINHHNFQYVIVPNIATADAFDESVKQHSDVEYILHTASPFTYTTTNPEQDLIIPAIQGTRNIFNAANKYAPHLKRIVLTSSDAAIYSNIDERNNKLTFNEQSWNSIKYHEATVDAITAYYGAKSFAEKLAWEFMEKNMPNFTLSVVNPSYVFGPQAYQCDPNHLNESNIMIGDLLKKHGNDSFDNEVGGFIDVRDVAKAHLFAMSNGDAANRRLFLNNGQFSVQMILDIVNKHWPDLSLIKGNPGSGPEDIKVLGRVDNSATRKFLPWKFLDLETTVVDTVVQILKSEEN</sequence>
<keyword evidence="5" id="KW-1185">Reference proteome</keyword>
<feature type="domain" description="NAD-dependent epimerase/dehydratase" evidence="3">
    <location>
        <begin position="4"/>
        <end position="254"/>
    </location>
</feature>
<dbReference type="InterPro" id="IPR001509">
    <property type="entry name" value="Epimerase_deHydtase"/>
</dbReference>